<feature type="transmembrane region" description="Helical" evidence="1">
    <location>
        <begin position="203"/>
        <end position="226"/>
    </location>
</feature>
<keyword evidence="1" id="KW-0812">Transmembrane</keyword>
<gene>
    <name evidence="2" type="ORF">HKI87_01g04370</name>
</gene>
<feature type="transmembrane region" description="Helical" evidence="1">
    <location>
        <begin position="826"/>
        <end position="844"/>
    </location>
</feature>
<proteinExistence type="predicted"/>
<dbReference type="Proteomes" id="UP001472866">
    <property type="component" value="Chromosome 01"/>
</dbReference>
<feature type="transmembrane region" description="Helical" evidence="1">
    <location>
        <begin position="1022"/>
        <end position="1044"/>
    </location>
</feature>
<feature type="transmembrane region" description="Helical" evidence="1">
    <location>
        <begin position="875"/>
        <end position="894"/>
    </location>
</feature>
<feature type="transmembrane region" description="Helical" evidence="1">
    <location>
        <begin position="651"/>
        <end position="670"/>
    </location>
</feature>
<dbReference type="PANTHER" id="PTHR35313:SF1">
    <property type="entry name" value="NO EXINE FORMATION 1"/>
    <property type="match status" value="1"/>
</dbReference>
<accession>A0AAX4NYD9</accession>
<evidence type="ECO:0000313" key="3">
    <source>
        <dbReference type="Proteomes" id="UP001472866"/>
    </source>
</evidence>
<dbReference type="PANTHER" id="PTHR35313">
    <property type="entry name" value="NO EXINE FORMATION 1"/>
    <property type="match status" value="1"/>
</dbReference>
<keyword evidence="3" id="KW-1185">Reference proteome</keyword>
<sequence length="1079" mass="110845">MGVRGGGDSFKPGAFRHNGAAALALLPALAAALGFAHQMVAAVGIVGVLSTTILDLSGAKEATFFGVWVTLGLSLAGSALAMMAGLDARARETAVSLEALFTLAAEAQLFALVGFWATVQFKWVQAQHSGATLAMERLLMTASPLVSLIVVTHGLVAAVGSGQAPFYSMGFSILLHGAFLSRPLRSSFAGRHPARRKHSGPGLAVRAGDAKVCTAALFAVPFVLYLVLHSPEVWPAASLAESAPHLWSLLLLLGVPLAWLAVCPSARGDPSGALWWSKSASGDAAVAARFTAANLALIALVLGLEGRVVFRSFSQYVRLPAPWSFLAVTLALGGGGGALLNFLVMFDAAAAMSGEDEDVAAPGAGAGPGLGPPPTWAGAVLLASVTAGCLALGMPNLALAAALACAAGLALFLESLLFRDYLIFVGGLTCAVAWFLRENFWYLDARAGALGMGEACTHITACWAISALVPGLAACGVGGEKALGSALAAQALVLAYLERGLVFLPRLSRYNEGDLTYPPYLVLVTSALGVGAARALRGSGRIGAGWAWFLQCVHASKVSAVVLHEAHLVVPCAALLMAITAPTQLYDDSRGGAAASSLSAAAGRRVRGVAGRMTAARGAIHAASAVLAVLYSRFAVFDVLSAALDRRPGEALLLGSLIAASALACVPLVRRHFPHSRPARRLLVAAIASGIVVALVAPPLPVSGGSRCPRLPFGLCPRLWDSDHRPEHEVDDVAIYGDLAGRREHWPRWLLVCSVVSGLAGLGGSSVAARLALALCSGAGIGAYVSLEVFPGYAAMQAAVGLATCLCLAVLAVVHAPGLAPAATPAFSALVALLPLSLLLTFAWPPPAPWAEDAASPDPRLHVDAERDAGTDARAGVLVIHCCYALAVAFSAKLRRRRKGRTPVGGGPSASDGAASRIGNVATVEAFLLCLSLFRDAGPLGRAYSVFALCPVLLLLNLSEGRRYAPVAASVPLVLTATAFAEVFAGGTGARGAIGNLLGILVTLPNHLEFVKFLWAGGRRRAGGLGSAQVLVVGTPLNLVAILVTTLDSVRAQALAGIAFATVQYFGERGVRRKGMMVL</sequence>
<dbReference type="AlphaFoldDB" id="A0AAX4NYD9"/>
<keyword evidence="1" id="KW-1133">Transmembrane helix</keyword>
<feature type="transmembrane region" description="Helical" evidence="1">
    <location>
        <begin position="793"/>
        <end position="814"/>
    </location>
</feature>
<feature type="transmembrane region" description="Helical" evidence="1">
    <location>
        <begin position="418"/>
        <end position="436"/>
    </location>
</feature>
<reference evidence="2 3" key="1">
    <citation type="submission" date="2024-03" db="EMBL/GenBank/DDBJ databases">
        <title>Complete genome sequence of the green alga Chloropicon roscoffensis RCC1871.</title>
        <authorList>
            <person name="Lemieux C."/>
            <person name="Pombert J.-F."/>
            <person name="Otis C."/>
            <person name="Turmel M."/>
        </authorList>
    </citation>
    <scope>NUCLEOTIDE SEQUENCE [LARGE SCALE GENOMIC DNA]</scope>
    <source>
        <strain evidence="2 3">RCC1871</strain>
    </source>
</reference>
<keyword evidence="1" id="KW-0472">Membrane</keyword>
<evidence type="ECO:0000256" key="1">
    <source>
        <dbReference type="SAM" id="Phobius"/>
    </source>
</evidence>
<feature type="transmembrane region" description="Helical" evidence="1">
    <location>
        <begin position="62"/>
        <end position="83"/>
    </location>
</feature>
<feature type="transmembrane region" description="Helical" evidence="1">
    <location>
        <begin position="614"/>
        <end position="631"/>
    </location>
</feature>
<dbReference type="EMBL" id="CP151501">
    <property type="protein sequence ID" value="WZN58913.1"/>
    <property type="molecule type" value="Genomic_DNA"/>
</dbReference>
<evidence type="ECO:0000313" key="2">
    <source>
        <dbReference type="EMBL" id="WZN58913.1"/>
    </source>
</evidence>
<feature type="transmembrane region" description="Helical" evidence="1">
    <location>
        <begin position="379"/>
        <end position="412"/>
    </location>
</feature>
<feature type="transmembrane region" description="Helical" evidence="1">
    <location>
        <begin position="20"/>
        <end position="50"/>
    </location>
</feature>
<feature type="transmembrane region" description="Helical" evidence="1">
    <location>
        <begin position="323"/>
        <end position="344"/>
    </location>
</feature>
<name>A0AAX4NYD9_9CHLO</name>
<feature type="transmembrane region" description="Helical" evidence="1">
    <location>
        <begin position="246"/>
        <end position="263"/>
    </location>
</feature>
<feature type="transmembrane region" description="Helical" evidence="1">
    <location>
        <begin position="138"/>
        <end position="158"/>
    </location>
</feature>
<feature type="transmembrane region" description="Helical" evidence="1">
    <location>
        <begin position="1050"/>
        <end position="1067"/>
    </location>
</feature>
<feature type="transmembrane region" description="Helical" evidence="1">
    <location>
        <begin position="284"/>
        <end position="303"/>
    </location>
</feature>
<evidence type="ECO:0008006" key="4">
    <source>
        <dbReference type="Google" id="ProtNLM"/>
    </source>
</evidence>
<feature type="transmembrane region" description="Helical" evidence="1">
    <location>
        <begin position="682"/>
        <end position="700"/>
    </location>
</feature>
<feature type="transmembrane region" description="Helical" evidence="1">
    <location>
        <begin position="95"/>
        <end position="117"/>
    </location>
</feature>
<organism evidence="2 3">
    <name type="scientific">Chloropicon roscoffensis</name>
    <dbReference type="NCBI Taxonomy" id="1461544"/>
    <lineage>
        <taxon>Eukaryota</taxon>
        <taxon>Viridiplantae</taxon>
        <taxon>Chlorophyta</taxon>
        <taxon>Chloropicophyceae</taxon>
        <taxon>Chloropicales</taxon>
        <taxon>Chloropicaceae</taxon>
        <taxon>Chloropicon</taxon>
    </lineage>
</organism>
<protein>
    <recommendedName>
        <fullName evidence="4">Dolichol kinase</fullName>
    </recommendedName>
</protein>